<organism evidence="1 2">
    <name type="scientific">Dendrothele bispora (strain CBS 962.96)</name>
    <dbReference type="NCBI Taxonomy" id="1314807"/>
    <lineage>
        <taxon>Eukaryota</taxon>
        <taxon>Fungi</taxon>
        <taxon>Dikarya</taxon>
        <taxon>Basidiomycota</taxon>
        <taxon>Agaricomycotina</taxon>
        <taxon>Agaricomycetes</taxon>
        <taxon>Agaricomycetidae</taxon>
        <taxon>Agaricales</taxon>
        <taxon>Agaricales incertae sedis</taxon>
        <taxon>Dendrothele</taxon>
    </lineage>
</organism>
<evidence type="ECO:0000313" key="2">
    <source>
        <dbReference type="Proteomes" id="UP000297245"/>
    </source>
</evidence>
<sequence length="174" mass="19995">MAAPPPSPLLSSRYLVIGLESMVASDRPLIGLKAMQAVKSDDPWNLNLRPGVRLSPESKLEERMKEGSGRGKREIGDKRLEIENVRHVRERDEDKGWRVKLKDEGRTRWYGKVVRGRRSGEQKIFDKLFVKGFFELCGVATIPFFTGDRSEGTSARARSVQSFKFESWQYLCYR</sequence>
<dbReference type="Proteomes" id="UP000297245">
    <property type="component" value="Unassembled WGS sequence"/>
</dbReference>
<accession>A0A4S8KYH2</accession>
<proteinExistence type="predicted"/>
<protein>
    <submittedName>
        <fullName evidence="1">Uncharacterized protein</fullName>
    </submittedName>
</protein>
<dbReference type="EMBL" id="ML179850">
    <property type="protein sequence ID" value="THU81010.1"/>
    <property type="molecule type" value="Genomic_DNA"/>
</dbReference>
<name>A0A4S8KYH2_DENBC</name>
<keyword evidence="2" id="KW-1185">Reference proteome</keyword>
<gene>
    <name evidence="1" type="ORF">K435DRAFT_938250</name>
</gene>
<dbReference type="AlphaFoldDB" id="A0A4S8KYH2"/>
<reference evidence="1 2" key="1">
    <citation type="journal article" date="2019" name="Nat. Ecol. Evol.">
        <title>Megaphylogeny resolves global patterns of mushroom evolution.</title>
        <authorList>
            <person name="Varga T."/>
            <person name="Krizsan K."/>
            <person name="Foldi C."/>
            <person name="Dima B."/>
            <person name="Sanchez-Garcia M."/>
            <person name="Sanchez-Ramirez S."/>
            <person name="Szollosi G.J."/>
            <person name="Szarkandi J.G."/>
            <person name="Papp V."/>
            <person name="Albert L."/>
            <person name="Andreopoulos W."/>
            <person name="Angelini C."/>
            <person name="Antonin V."/>
            <person name="Barry K.W."/>
            <person name="Bougher N.L."/>
            <person name="Buchanan P."/>
            <person name="Buyck B."/>
            <person name="Bense V."/>
            <person name="Catcheside P."/>
            <person name="Chovatia M."/>
            <person name="Cooper J."/>
            <person name="Damon W."/>
            <person name="Desjardin D."/>
            <person name="Finy P."/>
            <person name="Geml J."/>
            <person name="Haridas S."/>
            <person name="Hughes K."/>
            <person name="Justo A."/>
            <person name="Karasinski D."/>
            <person name="Kautmanova I."/>
            <person name="Kiss B."/>
            <person name="Kocsube S."/>
            <person name="Kotiranta H."/>
            <person name="LaButti K.M."/>
            <person name="Lechner B.E."/>
            <person name="Liimatainen K."/>
            <person name="Lipzen A."/>
            <person name="Lukacs Z."/>
            <person name="Mihaltcheva S."/>
            <person name="Morgado L.N."/>
            <person name="Niskanen T."/>
            <person name="Noordeloos M.E."/>
            <person name="Ohm R.A."/>
            <person name="Ortiz-Santana B."/>
            <person name="Ovrebo C."/>
            <person name="Racz N."/>
            <person name="Riley R."/>
            <person name="Savchenko A."/>
            <person name="Shiryaev A."/>
            <person name="Soop K."/>
            <person name="Spirin V."/>
            <person name="Szebenyi C."/>
            <person name="Tomsovsky M."/>
            <person name="Tulloss R.E."/>
            <person name="Uehling J."/>
            <person name="Grigoriev I.V."/>
            <person name="Vagvolgyi C."/>
            <person name="Papp T."/>
            <person name="Martin F.M."/>
            <person name="Miettinen O."/>
            <person name="Hibbett D.S."/>
            <person name="Nagy L.G."/>
        </authorList>
    </citation>
    <scope>NUCLEOTIDE SEQUENCE [LARGE SCALE GENOMIC DNA]</scope>
    <source>
        <strain evidence="1 2">CBS 962.96</strain>
    </source>
</reference>
<evidence type="ECO:0000313" key="1">
    <source>
        <dbReference type="EMBL" id="THU81010.1"/>
    </source>
</evidence>